<dbReference type="RefSeq" id="WP_170115506.1">
    <property type="nucleotide sequence ID" value="NZ_CP022163.1"/>
</dbReference>
<sequence length="227" mass="24639">MRMKMLLLGVSLSMSLPALAQEVKPLELSRVPKRGQAPKDFVPSGWTIEETIKGDLDKNGGEDTLLQLVEDKPASTEEGVPNDRARALLALLSEGGALRLAGASNQVLYCTTCTGTLGGSGEGLVKIAKGVVLIDQLSGSRDTTHTLLRFRYDAKVGRFAFIGEDVDKTDRLEGTTSKVSTNLLTGQRVTENLRYDVKKEKDVPVSSKKSQVPVKKAYLEDVDISKY</sequence>
<evidence type="ECO:0008006" key="4">
    <source>
        <dbReference type="Google" id="ProtNLM"/>
    </source>
</evidence>
<dbReference type="Proteomes" id="UP000217289">
    <property type="component" value="Chromosome"/>
</dbReference>
<evidence type="ECO:0000256" key="1">
    <source>
        <dbReference type="SAM" id="SignalP"/>
    </source>
</evidence>
<keyword evidence="1" id="KW-0732">Signal</keyword>
<feature type="chain" id="PRO_5012512951" description="Lipoprotein" evidence="1">
    <location>
        <begin position="21"/>
        <end position="227"/>
    </location>
</feature>
<feature type="signal peptide" evidence="1">
    <location>
        <begin position="1"/>
        <end position="20"/>
    </location>
</feature>
<dbReference type="KEGG" id="mbd:MEBOL_002751"/>
<gene>
    <name evidence="2" type="ORF">MEBOL_002751</name>
</gene>
<evidence type="ECO:0000313" key="3">
    <source>
        <dbReference type="Proteomes" id="UP000217289"/>
    </source>
</evidence>
<dbReference type="AlphaFoldDB" id="A0A250IDR5"/>
<name>A0A250IDR5_9BACT</name>
<organism evidence="2 3">
    <name type="scientific">Melittangium boletus DSM 14713</name>
    <dbReference type="NCBI Taxonomy" id="1294270"/>
    <lineage>
        <taxon>Bacteria</taxon>
        <taxon>Pseudomonadati</taxon>
        <taxon>Myxococcota</taxon>
        <taxon>Myxococcia</taxon>
        <taxon>Myxococcales</taxon>
        <taxon>Cystobacterineae</taxon>
        <taxon>Archangiaceae</taxon>
        <taxon>Melittangium</taxon>
    </lineage>
</organism>
<keyword evidence="3" id="KW-1185">Reference proteome</keyword>
<dbReference type="EMBL" id="CP022163">
    <property type="protein sequence ID" value="ATB29302.1"/>
    <property type="molecule type" value="Genomic_DNA"/>
</dbReference>
<proteinExistence type="predicted"/>
<evidence type="ECO:0000313" key="2">
    <source>
        <dbReference type="EMBL" id="ATB29302.1"/>
    </source>
</evidence>
<accession>A0A250IDR5</accession>
<reference evidence="2 3" key="1">
    <citation type="submission" date="2017-06" db="EMBL/GenBank/DDBJ databases">
        <authorList>
            <person name="Kim H.J."/>
            <person name="Triplett B.A."/>
        </authorList>
    </citation>
    <scope>NUCLEOTIDE SEQUENCE [LARGE SCALE GENOMIC DNA]</scope>
    <source>
        <strain evidence="2 3">DSM 14713</strain>
    </source>
</reference>
<protein>
    <recommendedName>
        <fullName evidence="4">Lipoprotein</fullName>
    </recommendedName>
</protein>